<sequence>MGGSVHAASGHEDVLQGAGMPLAGVELDADLIAAGRLVHAGDGAPGDGRDDGTGEVAQEARATADPDAAAQGWFGNRFHA</sequence>
<accession>A0A345ILK6</accession>
<proteinExistence type="predicted"/>
<evidence type="ECO:0000313" key="2">
    <source>
        <dbReference type="EMBL" id="AXH00579.1"/>
    </source>
</evidence>
<feature type="region of interest" description="Disordered" evidence="1">
    <location>
        <begin position="39"/>
        <end position="80"/>
    </location>
</feature>
<organism evidence="2 3">
    <name type="scientific">Deinococcus wulumuqiensis</name>
    <dbReference type="NCBI Taxonomy" id="980427"/>
    <lineage>
        <taxon>Bacteria</taxon>
        <taxon>Thermotogati</taxon>
        <taxon>Deinococcota</taxon>
        <taxon>Deinococci</taxon>
        <taxon>Deinococcales</taxon>
        <taxon>Deinococcaceae</taxon>
        <taxon>Deinococcus</taxon>
    </lineage>
</organism>
<dbReference type="AlphaFoldDB" id="A0A345ILK6"/>
<protein>
    <submittedName>
        <fullName evidence="2">Uncharacterized protein</fullName>
    </submittedName>
</protein>
<evidence type="ECO:0000256" key="1">
    <source>
        <dbReference type="SAM" id="MobiDB-lite"/>
    </source>
</evidence>
<geneLocation type="plasmid" evidence="3">
    <name>pdrdi</name>
</geneLocation>
<gene>
    <name evidence="2" type="ORF">DVJ83_15525</name>
</gene>
<reference evidence="2 3" key="1">
    <citation type="submission" date="2018-07" db="EMBL/GenBank/DDBJ databases">
        <title>Complete Genome and Methylome Analysis of Deinococcus wulumuqiensis NEB 479.</title>
        <authorList>
            <person name="Fomenkov A."/>
            <person name="Luyten Y."/>
            <person name="Vincze T."/>
            <person name="Anton B.P."/>
            <person name="Clark T."/>
            <person name="Roberts R.J."/>
            <person name="Morgan R.D."/>
        </authorList>
    </citation>
    <scope>NUCLEOTIDE SEQUENCE [LARGE SCALE GENOMIC DNA]</scope>
    <source>
        <strain evidence="2 3">NEB 479</strain>
        <plasmid evidence="3">Plasmid pdrdi</plasmid>
    </source>
</reference>
<feature type="compositionally biased region" description="Low complexity" evidence="1">
    <location>
        <begin position="57"/>
        <end position="71"/>
    </location>
</feature>
<dbReference type="KEGG" id="dwu:DVJ83_15525"/>
<evidence type="ECO:0000313" key="3">
    <source>
        <dbReference type="Proteomes" id="UP000253744"/>
    </source>
</evidence>
<name>A0A345ILK6_9DEIO</name>
<dbReference type="EMBL" id="CP031163">
    <property type="protein sequence ID" value="AXH00579.1"/>
    <property type="molecule type" value="Genomic_DNA"/>
</dbReference>
<dbReference type="Proteomes" id="UP000253744">
    <property type="component" value="Plasmid pDrdI"/>
</dbReference>
<keyword evidence="2" id="KW-0614">Plasmid</keyword>